<sequence length="267" mass="30584">MELDLVSDAKSWIVFYTNRPFVLDTEVLELVHRQDIKDHPGRALRLDPYWINESLIPQWIRNCTELHGAMCRRMPLFTREDTVKPKYIIDIRNKCIVSGNQLNIDGEYVALSYQWGQTQTLQNTRDIRSLLMITGSLVSGDLAKKIPQTISDALKLLEKCKCEIQLISLNGEHIGHLKISNHRLAALFEQEATAVKAEKMELVATCKGYSANIAASELSEQGVRKYDAPHDVYERTTECYFVLWIEWLDGVAYRRGNGAVEARAWDK</sequence>
<gene>
    <name evidence="1" type="ORF">BS50DRAFT_501986</name>
</gene>
<evidence type="ECO:0000313" key="2">
    <source>
        <dbReference type="Proteomes" id="UP000240883"/>
    </source>
</evidence>
<dbReference type="AlphaFoldDB" id="A0A2T2NB61"/>
<accession>A0A2T2NB61</accession>
<proteinExistence type="predicted"/>
<evidence type="ECO:0000313" key="1">
    <source>
        <dbReference type="EMBL" id="PSN62486.1"/>
    </source>
</evidence>
<dbReference type="Proteomes" id="UP000240883">
    <property type="component" value="Unassembled WGS sequence"/>
</dbReference>
<reference evidence="1 2" key="1">
    <citation type="journal article" date="2018" name="Front. Microbiol.">
        <title>Genome-Wide Analysis of Corynespora cassiicola Leaf Fall Disease Putative Effectors.</title>
        <authorList>
            <person name="Lopez D."/>
            <person name="Ribeiro S."/>
            <person name="Label P."/>
            <person name="Fumanal B."/>
            <person name="Venisse J.S."/>
            <person name="Kohler A."/>
            <person name="de Oliveira R.R."/>
            <person name="Labutti K."/>
            <person name="Lipzen A."/>
            <person name="Lail K."/>
            <person name="Bauer D."/>
            <person name="Ohm R.A."/>
            <person name="Barry K.W."/>
            <person name="Spatafora J."/>
            <person name="Grigoriev I.V."/>
            <person name="Martin F.M."/>
            <person name="Pujade-Renaud V."/>
        </authorList>
    </citation>
    <scope>NUCLEOTIDE SEQUENCE [LARGE SCALE GENOMIC DNA]</scope>
    <source>
        <strain evidence="1 2">Philippines</strain>
    </source>
</reference>
<keyword evidence="2" id="KW-1185">Reference proteome</keyword>
<dbReference type="OrthoDB" id="5428863at2759"/>
<dbReference type="EMBL" id="KZ678141">
    <property type="protein sequence ID" value="PSN62486.1"/>
    <property type="molecule type" value="Genomic_DNA"/>
</dbReference>
<evidence type="ECO:0008006" key="3">
    <source>
        <dbReference type="Google" id="ProtNLM"/>
    </source>
</evidence>
<organism evidence="1 2">
    <name type="scientific">Corynespora cassiicola Philippines</name>
    <dbReference type="NCBI Taxonomy" id="1448308"/>
    <lineage>
        <taxon>Eukaryota</taxon>
        <taxon>Fungi</taxon>
        <taxon>Dikarya</taxon>
        <taxon>Ascomycota</taxon>
        <taxon>Pezizomycotina</taxon>
        <taxon>Dothideomycetes</taxon>
        <taxon>Pleosporomycetidae</taxon>
        <taxon>Pleosporales</taxon>
        <taxon>Corynesporascaceae</taxon>
        <taxon>Corynespora</taxon>
    </lineage>
</organism>
<name>A0A2T2NB61_CORCC</name>
<protein>
    <recommendedName>
        <fullName evidence="3">Heterokaryon incompatibility domain-containing protein</fullName>
    </recommendedName>
</protein>